<comment type="caution">
    <text evidence="2">The sequence shown here is derived from an EMBL/GenBank/DDBJ whole genome shotgun (WGS) entry which is preliminary data.</text>
</comment>
<feature type="compositionally biased region" description="Low complexity" evidence="1">
    <location>
        <begin position="121"/>
        <end position="133"/>
    </location>
</feature>
<feature type="compositionally biased region" description="Polar residues" evidence="1">
    <location>
        <begin position="162"/>
        <end position="178"/>
    </location>
</feature>
<dbReference type="EMBL" id="JABZQH010000081">
    <property type="protein sequence ID" value="MBF1352100.1"/>
    <property type="molecule type" value="Genomic_DNA"/>
</dbReference>
<feature type="compositionally biased region" description="Basic and acidic residues" evidence="1">
    <location>
        <begin position="179"/>
        <end position="193"/>
    </location>
</feature>
<feature type="region of interest" description="Disordered" evidence="1">
    <location>
        <begin position="107"/>
        <end position="193"/>
    </location>
</feature>
<feature type="region of interest" description="Disordered" evidence="1">
    <location>
        <begin position="44"/>
        <end position="63"/>
    </location>
</feature>
<proteinExistence type="predicted"/>
<dbReference type="AlphaFoldDB" id="A0A930H972"/>
<evidence type="ECO:0000313" key="2">
    <source>
        <dbReference type="EMBL" id="MBF1352100.1"/>
    </source>
</evidence>
<name>A0A930H972_9FIRM</name>
<dbReference type="Proteomes" id="UP000722050">
    <property type="component" value="Unassembled WGS sequence"/>
</dbReference>
<feature type="compositionally biased region" description="Polar residues" evidence="1">
    <location>
        <begin position="137"/>
        <end position="147"/>
    </location>
</feature>
<evidence type="ECO:0000313" key="3">
    <source>
        <dbReference type="Proteomes" id="UP000722050"/>
    </source>
</evidence>
<accession>A0A930H972</accession>
<protein>
    <submittedName>
        <fullName evidence="2">Uncharacterized protein</fullName>
    </submittedName>
</protein>
<evidence type="ECO:0000256" key="1">
    <source>
        <dbReference type="SAM" id="MobiDB-lite"/>
    </source>
</evidence>
<sequence>MPGRHSKSKSVPETSDPEFYKKLIDGYDKRLGCYEKYPDIDLAGKSQVEEDRKSAIDSSGTYKDTYLASGGSYDYTTSSNHVNPTTGCSYMLSESEYIKCTDNYNSKNGTSVSRTPPPTATSPASASPERSAPGYVHTSSNPSSGDRPSNGGYDRSYWQRVCETQVQQSSGGTGMVQSQRDKAVARCMHEHGH</sequence>
<reference evidence="2" key="1">
    <citation type="submission" date="2020-04" db="EMBL/GenBank/DDBJ databases">
        <title>Deep metagenomics examines the oral microbiome during advanced dental caries in children, revealing novel taxa and co-occurrences with host molecules.</title>
        <authorList>
            <person name="Baker J.L."/>
            <person name="Morton J.T."/>
            <person name="Dinis M."/>
            <person name="Alvarez R."/>
            <person name="Tran N.C."/>
            <person name="Knight R."/>
            <person name="Edlund A."/>
        </authorList>
    </citation>
    <scope>NUCLEOTIDE SEQUENCE</scope>
    <source>
        <strain evidence="2">JCVI_24_bin.8</strain>
    </source>
</reference>
<gene>
    <name evidence="2" type="ORF">HXM71_03140</name>
</gene>
<organism evidence="2 3">
    <name type="scientific">Mogibacterium diversum</name>
    <dbReference type="NCBI Taxonomy" id="114527"/>
    <lineage>
        <taxon>Bacteria</taxon>
        <taxon>Bacillati</taxon>
        <taxon>Bacillota</taxon>
        <taxon>Clostridia</taxon>
        <taxon>Peptostreptococcales</taxon>
        <taxon>Anaerovoracaceae</taxon>
        <taxon>Mogibacterium</taxon>
    </lineage>
</organism>